<dbReference type="PROSITE" id="PS01173">
    <property type="entry name" value="LIPASE_GDXG_HIS"/>
    <property type="match status" value="1"/>
</dbReference>
<protein>
    <submittedName>
        <fullName evidence="6">Alpha/beta hydrolase</fullName>
    </submittedName>
</protein>
<evidence type="ECO:0000313" key="5">
    <source>
        <dbReference type="EMBL" id="GLB82808.1"/>
    </source>
</evidence>
<evidence type="ECO:0000256" key="2">
    <source>
        <dbReference type="ARBA" id="ARBA00022801"/>
    </source>
</evidence>
<dbReference type="PANTHER" id="PTHR48081:SF30">
    <property type="entry name" value="ACETYL-HYDROLASE LIPR-RELATED"/>
    <property type="match status" value="1"/>
</dbReference>
<dbReference type="PANTHER" id="PTHR48081">
    <property type="entry name" value="AB HYDROLASE SUPERFAMILY PROTEIN C4A8.06C"/>
    <property type="match status" value="1"/>
</dbReference>
<evidence type="ECO:0000259" key="4">
    <source>
        <dbReference type="Pfam" id="PF07859"/>
    </source>
</evidence>
<reference evidence="6" key="1">
    <citation type="submission" date="2022-08" db="EMBL/GenBank/DDBJ databases">
        <title>Mycobacterium kiyosense sp. nov., scotochromogenic slow-glowing species isolated from respiratory specimens.</title>
        <authorList>
            <person name="Fukano H."/>
            <person name="Kazumi Y."/>
            <person name="Sakagami N."/>
            <person name="Ato M."/>
            <person name="Mitarai S."/>
            <person name="Hoshino Y."/>
        </authorList>
    </citation>
    <scope>NUCLEOTIDE SEQUENCE</scope>
    <source>
        <strain evidence="6">1413</strain>
        <strain evidence="5">SRL2020-028</strain>
    </source>
</reference>
<dbReference type="Proteomes" id="UP001165663">
    <property type="component" value="Unassembled WGS sequence"/>
</dbReference>
<dbReference type="EMBL" id="BRXE01000016">
    <property type="protein sequence ID" value="GLB82808.1"/>
    <property type="molecule type" value="Genomic_DNA"/>
</dbReference>
<feature type="domain" description="Alpha/beta hydrolase fold-3" evidence="4">
    <location>
        <begin position="67"/>
        <end position="268"/>
    </location>
</feature>
<dbReference type="Pfam" id="PF07859">
    <property type="entry name" value="Abhydrolase_3"/>
    <property type="match status" value="1"/>
</dbReference>
<comment type="caution">
    <text evidence="6">The sequence shown here is derived from an EMBL/GenBank/DDBJ whole genome shotgun (WGS) entry which is preliminary data.</text>
</comment>
<dbReference type="SUPFAM" id="SSF53474">
    <property type="entry name" value="alpha/beta-Hydrolases"/>
    <property type="match status" value="1"/>
</dbReference>
<dbReference type="InterPro" id="IPR050300">
    <property type="entry name" value="GDXG_lipolytic_enzyme"/>
</dbReference>
<organism evidence="6 7">
    <name type="scientific">Mycobacterium kiyosense</name>
    <dbReference type="NCBI Taxonomy" id="2871094"/>
    <lineage>
        <taxon>Bacteria</taxon>
        <taxon>Bacillati</taxon>
        <taxon>Actinomycetota</taxon>
        <taxon>Actinomycetes</taxon>
        <taxon>Mycobacteriales</taxon>
        <taxon>Mycobacteriaceae</taxon>
        <taxon>Mycobacterium</taxon>
    </lineage>
</organism>
<dbReference type="GO" id="GO:0004806">
    <property type="term" value="F:triacylglycerol lipase activity"/>
    <property type="evidence" value="ECO:0007669"/>
    <property type="project" value="TreeGrafter"/>
</dbReference>
<evidence type="ECO:0000256" key="3">
    <source>
        <dbReference type="PROSITE-ProRule" id="PRU10038"/>
    </source>
</evidence>
<dbReference type="PROSITE" id="PS01174">
    <property type="entry name" value="LIPASE_GDXG_SER"/>
    <property type="match status" value="1"/>
</dbReference>
<evidence type="ECO:0000256" key="1">
    <source>
        <dbReference type="ARBA" id="ARBA00010515"/>
    </source>
</evidence>
<evidence type="ECO:0000313" key="6">
    <source>
        <dbReference type="EMBL" id="GLD29900.1"/>
    </source>
</evidence>
<dbReference type="Proteomes" id="UP001064782">
    <property type="component" value="Unassembled WGS sequence"/>
</dbReference>
<dbReference type="InterPro" id="IPR013094">
    <property type="entry name" value="AB_hydrolase_3"/>
</dbReference>
<keyword evidence="7" id="KW-1185">Reference proteome</keyword>
<dbReference type="EMBL" id="BRZI01000009">
    <property type="protein sequence ID" value="GLD29900.1"/>
    <property type="molecule type" value="Genomic_DNA"/>
</dbReference>
<dbReference type="Gene3D" id="3.40.50.1820">
    <property type="entry name" value="alpha/beta hydrolase"/>
    <property type="match status" value="1"/>
</dbReference>
<comment type="similarity">
    <text evidence="1">Belongs to the 'GDXG' lipolytic enzyme family.</text>
</comment>
<gene>
    <name evidence="6" type="ORF">Mkiyose1413_17830</name>
    <name evidence="5" type="ORF">SRL2020028_20640</name>
</gene>
<dbReference type="InterPro" id="IPR033140">
    <property type="entry name" value="Lipase_GDXG_put_SER_AS"/>
</dbReference>
<dbReference type="InterPro" id="IPR002168">
    <property type="entry name" value="Lipase_GDXG_HIS_AS"/>
</dbReference>
<keyword evidence="2 6" id="KW-0378">Hydrolase</keyword>
<accession>A0A9P3Q665</accession>
<dbReference type="InterPro" id="IPR029058">
    <property type="entry name" value="AB_hydrolase_fold"/>
</dbReference>
<dbReference type="AlphaFoldDB" id="A0A9P3Q665"/>
<proteinExistence type="inferred from homology"/>
<name>A0A9P3Q665_9MYCO</name>
<sequence>MVSKRVNAIATAAYGAWHGGGVDLAGMREGFDRMLPGPAPDAVVKDVVVGGVPGRQVEVGEPGPATLLYLHGGGFMLGSSAGYADLGARIARTARARVLLLDYSLAPERPFPAAYDDVLAAYHALLNHGADPDHLVLAGDSAGGGLALAALVGLRDAGDPLPACAVLLSPFADLTLSGDTIELFAEADPVSSRESAEQMVAGYLAGADPRDVRASPLFGDLKGLPPLLVQVGTSDILLADAVRVAERARGAGVSVDLQVAYEMVHVYQLFAHELPEAQEAIEAIGRFVQSCVAK</sequence>
<feature type="active site" evidence="3">
    <location>
        <position position="141"/>
    </location>
</feature>
<evidence type="ECO:0000313" key="7">
    <source>
        <dbReference type="Proteomes" id="UP001064782"/>
    </source>
</evidence>